<sequence>MHIQKTYAEDIFRVSVAVGANFLGKKIMHHETTNASFHPRSAFRLRPLAFALAALPLFFPAVAQAQAGITNLGALGGTNSGATSVSLDGAVVVGASTIMAGDQADRAFLWTQDSGMINLGTLGGTHSEAHGVSADGAVVVGGSDTTNDEAWRAFRWTRDSGMVDLGTLGGANAYAHAISSDGTVVVGWADKSDMQYRAFRWTQDGGMEDLGTLGGLWSVPEGVSADGAVVVGGSLTAGNEAWHAFRWTQNTGMVNLGGITGRTNSQANGVSADGAVVVGGAFDVGRVIEEGELDYELGVRENVHAFRWTQDIGMVDLGTLGGAEANAHGVSGDGAVVVGWALTAGGSQRAFRWTQDASMQSVEDWLRDAGVAVPVDITRVANATNVDGSVVVGVLASGQAFIARVADSGSGGNGGNGGNGGGLITLQDLQQSLADTSVGSGMALSAAVTVLNGAHSRPLSRRVDEGQRAFWLAGDWGRDGHGARSGDLGLAEVGFGKNFGAAQVNVSLGQTWAKQDQVHNGRTKTAGTYVLAQALIPVSGNLWGAVGAYVHRGEADMRRGYLNAGAQDYSRGTPNVNTWGLRARLEWDQAWHVANADVLPYVDLSYAKARLAAYTESSGGFPARFDSRKEKATELRLGVNAAKLLGNGLNLIGMLEAAHRFEKSGPRSSGQVIGLSAFGLDGRRNDRNWLRLGAGVEGKLAGGRASLMLNATTKGETSNAWLAANWQHAF</sequence>
<dbReference type="InterPro" id="IPR036709">
    <property type="entry name" value="Autotransporte_beta_dom_sf"/>
</dbReference>
<dbReference type="PROSITE" id="PS51208">
    <property type="entry name" value="AUTOTRANSPORTER"/>
    <property type="match status" value="1"/>
</dbReference>
<dbReference type="RefSeq" id="WP_277832052.1">
    <property type="nucleotide sequence ID" value="NZ_JARQZE010000004.1"/>
</dbReference>
<protein>
    <submittedName>
        <fullName evidence="2">Autotransporter domain-containing protein</fullName>
    </submittedName>
</protein>
<comment type="caution">
    <text evidence="2">The sequence shown here is derived from an EMBL/GenBank/DDBJ whole genome shotgun (WGS) entry which is preliminary data.</text>
</comment>
<feature type="domain" description="Autotransporter" evidence="1">
    <location>
        <begin position="463"/>
        <end position="730"/>
    </location>
</feature>
<dbReference type="SMART" id="SM00869">
    <property type="entry name" value="Autotransporter"/>
    <property type="match status" value="1"/>
</dbReference>
<organism evidence="2 3">
    <name type="scientific">Thauera mechernichensis</name>
    <dbReference type="NCBI Taxonomy" id="82788"/>
    <lineage>
        <taxon>Bacteria</taxon>
        <taxon>Pseudomonadati</taxon>
        <taxon>Pseudomonadota</taxon>
        <taxon>Betaproteobacteria</taxon>
        <taxon>Rhodocyclales</taxon>
        <taxon>Zoogloeaceae</taxon>
        <taxon>Thauera</taxon>
    </lineage>
</organism>
<evidence type="ECO:0000313" key="2">
    <source>
        <dbReference type="EMBL" id="MFD1264758.1"/>
    </source>
</evidence>
<keyword evidence="3" id="KW-1185">Reference proteome</keyword>
<proteinExistence type="predicted"/>
<gene>
    <name evidence="2" type="ORF">ACFQ4M_14340</name>
</gene>
<name>A0ABW3WFY5_9RHOO</name>
<dbReference type="SUPFAM" id="SSF103515">
    <property type="entry name" value="Autotransporter"/>
    <property type="match status" value="1"/>
</dbReference>
<accession>A0ABW3WFY5</accession>
<dbReference type="InterPro" id="IPR005546">
    <property type="entry name" value="Autotransporte_beta"/>
</dbReference>
<dbReference type="Gene3D" id="2.40.128.130">
    <property type="entry name" value="Autotransporter beta-domain"/>
    <property type="match status" value="1"/>
</dbReference>
<reference evidence="3" key="1">
    <citation type="journal article" date="2019" name="Int. J. Syst. Evol. Microbiol.">
        <title>The Global Catalogue of Microorganisms (GCM) 10K type strain sequencing project: providing services to taxonomists for standard genome sequencing and annotation.</title>
        <authorList>
            <consortium name="The Broad Institute Genomics Platform"/>
            <consortium name="The Broad Institute Genome Sequencing Center for Infectious Disease"/>
            <person name="Wu L."/>
            <person name="Ma J."/>
        </authorList>
    </citation>
    <scope>NUCLEOTIDE SEQUENCE [LARGE SCALE GENOMIC DNA]</scope>
    <source>
        <strain evidence="3">CCUG 48884</strain>
    </source>
</reference>
<dbReference type="EMBL" id="JBHTMC010000026">
    <property type="protein sequence ID" value="MFD1264758.1"/>
    <property type="molecule type" value="Genomic_DNA"/>
</dbReference>
<dbReference type="NCBIfam" id="TIGR02913">
    <property type="entry name" value="HAF_rpt"/>
    <property type="match status" value="5"/>
</dbReference>
<dbReference type="Pfam" id="PF03797">
    <property type="entry name" value="Autotransporter"/>
    <property type="match status" value="1"/>
</dbReference>
<evidence type="ECO:0000259" key="1">
    <source>
        <dbReference type="PROSITE" id="PS51208"/>
    </source>
</evidence>
<dbReference type="Proteomes" id="UP001597158">
    <property type="component" value="Unassembled WGS sequence"/>
</dbReference>
<dbReference type="InterPro" id="IPR014262">
    <property type="entry name" value="HAF_rpt"/>
</dbReference>
<evidence type="ECO:0000313" key="3">
    <source>
        <dbReference type="Proteomes" id="UP001597158"/>
    </source>
</evidence>